<feature type="region of interest" description="Disordered" evidence="1">
    <location>
        <begin position="39"/>
        <end position="100"/>
    </location>
</feature>
<comment type="caution">
    <text evidence="2">The sequence shown here is derived from an EMBL/GenBank/DDBJ whole genome shotgun (WGS) entry which is preliminary data.</text>
</comment>
<evidence type="ECO:0000256" key="1">
    <source>
        <dbReference type="SAM" id="MobiDB-lite"/>
    </source>
</evidence>
<accession>A0A3L6QQJ9</accession>
<feature type="compositionally biased region" description="Basic residues" evidence="1">
    <location>
        <begin position="55"/>
        <end position="70"/>
    </location>
</feature>
<feature type="region of interest" description="Disordered" evidence="1">
    <location>
        <begin position="1"/>
        <end position="21"/>
    </location>
</feature>
<name>A0A3L6QQJ9_PANMI</name>
<evidence type="ECO:0000313" key="2">
    <source>
        <dbReference type="EMBL" id="RLM85656.1"/>
    </source>
</evidence>
<feature type="region of interest" description="Disordered" evidence="1">
    <location>
        <begin position="116"/>
        <end position="135"/>
    </location>
</feature>
<keyword evidence="3" id="KW-1185">Reference proteome</keyword>
<protein>
    <submittedName>
        <fullName evidence="2">Uncharacterized protein</fullName>
    </submittedName>
</protein>
<dbReference type="Proteomes" id="UP000275267">
    <property type="component" value="Unassembled WGS sequence"/>
</dbReference>
<reference evidence="3" key="1">
    <citation type="journal article" date="2019" name="Nat. Commun.">
        <title>The genome of broomcorn millet.</title>
        <authorList>
            <person name="Zou C."/>
            <person name="Miki D."/>
            <person name="Li D."/>
            <person name="Tang Q."/>
            <person name="Xiao L."/>
            <person name="Rajput S."/>
            <person name="Deng P."/>
            <person name="Jia W."/>
            <person name="Huang R."/>
            <person name="Zhang M."/>
            <person name="Sun Y."/>
            <person name="Hu J."/>
            <person name="Fu X."/>
            <person name="Schnable P.S."/>
            <person name="Li F."/>
            <person name="Zhang H."/>
            <person name="Feng B."/>
            <person name="Zhu X."/>
            <person name="Liu R."/>
            <person name="Schnable J.C."/>
            <person name="Zhu J.-K."/>
            <person name="Zhang H."/>
        </authorList>
    </citation>
    <scope>NUCLEOTIDE SEQUENCE [LARGE SCALE GENOMIC DNA]</scope>
</reference>
<dbReference type="AlphaFoldDB" id="A0A3L6QQJ9"/>
<dbReference type="EMBL" id="PQIB02000011">
    <property type="protein sequence ID" value="RLM85656.1"/>
    <property type="molecule type" value="Genomic_DNA"/>
</dbReference>
<proteinExistence type="predicted"/>
<gene>
    <name evidence="2" type="ORF">C2845_PM04G14480</name>
</gene>
<organism evidence="2 3">
    <name type="scientific">Panicum miliaceum</name>
    <name type="common">Proso millet</name>
    <name type="synonym">Broomcorn millet</name>
    <dbReference type="NCBI Taxonomy" id="4540"/>
    <lineage>
        <taxon>Eukaryota</taxon>
        <taxon>Viridiplantae</taxon>
        <taxon>Streptophyta</taxon>
        <taxon>Embryophyta</taxon>
        <taxon>Tracheophyta</taxon>
        <taxon>Spermatophyta</taxon>
        <taxon>Magnoliopsida</taxon>
        <taxon>Liliopsida</taxon>
        <taxon>Poales</taxon>
        <taxon>Poaceae</taxon>
        <taxon>PACMAD clade</taxon>
        <taxon>Panicoideae</taxon>
        <taxon>Panicodae</taxon>
        <taxon>Paniceae</taxon>
        <taxon>Panicinae</taxon>
        <taxon>Panicum</taxon>
        <taxon>Panicum sect. Panicum</taxon>
    </lineage>
</organism>
<evidence type="ECO:0000313" key="3">
    <source>
        <dbReference type="Proteomes" id="UP000275267"/>
    </source>
</evidence>
<sequence>MIKKNLLQRGRETPNPSLYPFSRVARRPLPFHFYCCSSSRKSPSYGIPAAPELRHARHRPELRRPRRRPPARAATPAPPPPSCGTLAPAQAAAPAPPPPSCGALAAGPSCGAHATGPELWPGRRQPRAAACSPPPLPSSDLPVVAPISTACLPRERRARPCTSSSHSLTSAASVHLLRCPCCRSSRHLLLCGLRTSVATSRSCRPSPAGQDPLRLIQEGAEHGIQCDSTSGKLTT</sequence>